<dbReference type="AlphaFoldDB" id="A0A8J3A9R5"/>
<comment type="caution">
    <text evidence="1">The sequence shown here is derived from an EMBL/GenBank/DDBJ whole genome shotgun (WGS) entry which is preliminary data.</text>
</comment>
<dbReference type="Gene3D" id="3.40.50.1820">
    <property type="entry name" value="alpha/beta hydrolase"/>
    <property type="match status" value="1"/>
</dbReference>
<dbReference type="OrthoDB" id="9802489at2"/>
<evidence type="ECO:0008006" key="3">
    <source>
        <dbReference type="Google" id="ProtNLM"/>
    </source>
</evidence>
<protein>
    <recommendedName>
        <fullName evidence="3">Alpha/beta hydrolase</fullName>
    </recommendedName>
</protein>
<dbReference type="InterPro" id="IPR029058">
    <property type="entry name" value="AB_hydrolase_fold"/>
</dbReference>
<dbReference type="EMBL" id="BMHA01000009">
    <property type="protein sequence ID" value="GGI07852.1"/>
    <property type="molecule type" value="Genomic_DNA"/>
</dbReference>
<evidence type="ECO:0000313" key="2">
    <source>
        <dbReference type="Proteomes" id="UP000650511"/>
    </source>
</evidence>
<gene>
    <name evidence="1" type="ORF">GCM10011354_26160</name>
</gene>
<dbReference type="SUPFAM" id="SSF53474">
    <property type="entry name" value="alpha/beta-Hydrolases"/>
    <property type="match status" value="1"/>
</dbReference>
<proteinExistence type="predicted"/>
<keyword evidence="2" id="KW-1185">Reference proteome</keyword>
<sequence length="205" mass="21903">MHRSPTHEVETDVAYSALLHEHEVTFEDVGGEGPPILLTPGVDTSASQLAARFTAFATIYRVIAWNPPPVLDSDATREHARLALALLHHVGIERSIFGGDGPGALVGLRAGLFAPDRVRGVLLFDLPAHDADEYARLDELDIPTVVVHAPAAPGTRSRASLETLTSPLRDARGVHLLEGDDHALAPARAGTVDLAIRDYLESLPA</sequence>
<organism evidence="1 2">
    <name type="scientific">Egicoccus halophilus</name>
    <dbReference type="NCBI Taxonomy" id="1670830"/>
    <lineage>
        <taxon>Bacteria</taxon>
        <taxon>Bacillati</taxon>
        <taxon>Actinomycetota</taxon>
        <taxon>Nitriliruptoria</taxon>
        <taxon>Egicoccales</taxon>
        <taxon>Egicoccaceae</taxon>
        <taxon>Egicoccus</taxon>
    </lineage>
</organism>
<dbReference type="Proteomes" id="UP000650511">
    <property type="component" value="Unassembled WGS sequence"/>
</dbReference>
<reference evidence="1" key="1">
    <citation type="journal article" date="2014" name="Int. J. Syst. Evol. Microbiol.">
        <title>Complete genome sequence of Corynebacterium casei LMG S-19264T (=DSM 44701T), isolated from a smear-ripened cheese.</title>
        <authorList>
            <consortium name="US DOE Joint Genome Institute (JGI-PGF)"/>
            <person name="Walter F."/>
            <person name="Albersmeier A."/>
            <person name="Kalinowski J."/>
            <person name="Ruckert C."/>
        </authorList>
    </citation>
    <scope>NUCLEOTIDE SEQUENCE</scope>
    <source>
        <strain evidence="1">CGMCC 1.14988</strain>
    </source>
</reference>
<evidence type="ECO:0000313" key="1">
    <source>
        <dbReference type="EMBL" id="GGI07852.1"/>
    </source>
</evidence>
<name>A0A8J3A9R5_9ACTN</name>
<accession>A0A8J3A9R5</accession>
<dbReference type="RefSeq" id="WP_130651038.1">
    <property type="nucleotide sequence ID" value="NZ_BMHA01000009.1"/>
</dbReference>
<reference evidence="1" key="2">
    <citation type="submission" date="2020-09" db="EMBL/GenBank/DDBJ databases">
        <authorList>
            <person name="Sun Q."/>
            <person name="Zhou Y."/>
        </authorList>
    </citation>
    <scope>NUCLEOTIDE SEQUENCE</scope>
    <source>
        <strain evidence="1">CGMCC 1.14988</strain>
    </source>
</reference>